<evidence type="ECO:0000313" key="2">
    <source>
        <dbReference type="EMBL" id="CAD2161684.1"/>
    </source>
</evidence>
<evidence type="ECO:0000313" key="3">
    <source>
        <dbReference type="Proteomes" id="UP000580250"/>
    </source>
</evidence>
<feature type="compositionally biased region" description="Basic residues" evidence="1">
    <location>
        <begin position="233"/>
        <end position="249"/>
    </location>
</feature>
<reference evidence="2 3" key="1">
    <citation type="submission" date="2020-08" db="EMBL/GenBank/DDBJ databases">
        <authorList>
            <person name="Koutsovoulos G."/>
            <person name="Danchin GJ E."/>
        </authorList>
    </citation>
    <scope>NUCLEOTIDE SEQUENCE [LARGE SCALE GENOMIC DNA]</scope>
</reference>
<gene>
    <name evidence="2" type="ORF">MENT_LOCUS14990</name>
</gene>
<accession>A0A6V7UP35</accession>
<organism evidence="2 3">
    <name type="scientific">Meloidogyne enterolobii</name>
    <name type="common">Root-knot nematode worm</name>
    <name type="synonym">Meloidogyne mayaguensis</name>
    <dbReference type="NCBI Taxonomy" id="390850"/>
    <lineage>
        <taxon>Eukaryota</taxon>
        <taxon>Metazoa</taxon>
        <taxon>Ecdysozoa</taxon>
        <taxon>Nematoda</taxon>
        <taxon>Chromadorea</taxon>
        <taxon>Rhabditida</taxon>
        <taxon>Tylenchina</taxon>
        <taxon>Tylenchomorpha</taxon>
        <taxon>Tylenchoidea</taxon>
        <taxon>Meloidogynidae</taxon>
        <taxon>Meloidogyninae</taxon>
        <taxon>Meloidogyne</taxon>
    </lineage>
</organism>
<proteinExistence type="predicted"/>
<evidence type="ECO:0000256" key="1">
    <source>
        <dbReference type="SAM" id="MobiDB-lite"/>
    </source>
</evidence>
<feature type="region of interest" description="Disordered" evidence="1">
    <location>
        <begin position="226"/>
        <end position="261"/>
    </location>
</feature>
<protein>
    <submittedName>
        <fullName evidence="2">Uncharacterized protein</fullName>
    </submittedName>
</protein>
<comment type="caution">
    <text evidence="2">The sequence shown here is derived from an EMBL/GenBank/DDBJ whole genome shotgun (WGS) entry which is preliminary data.</text>
</comment>
<name>A0A6V7UP35_MELEN</name>
<dbReference type="EMBL" id="CAJEWN010000087">
    <property type="protein sequence ID" value="CAD2161684.1"/>
    <property type="molecule type" value="Genomic_DNA"/>
</dbReference>
<dbReference type="AlphaFoldDB" id="A0A6V7UP35"/>
<sequence length="280" mass="33003">MEYQKNERNHYLSLGLFVFARKFIRSFFEFHNENKYYDNLVVRFNPGKKVSILQYLITYDLYEAKANEWIIEIKKWDEHQMPLEYVENSNYLPTSVVSKENENDIDEDIVGEKIFTYNVINEEVTYEDCRKFNKACMVPGEKNTFNPFYSYFYGLNENVKLKLEHQLINPFLTEKIYEEHRNKMFGFYKNFEGDHVKYNQYLPQSHFQLTVTIRNYCWKFSKAKSQSDQIGGHGHRGGHSGGRHSKNKGGRGEGHNYGSGYKSGYGEGQSYDFAGHGGNY</sequence>
<dbReference type="Proteomes" id="UP000580250">
    <property type="component" value="Unassembled WGS sequence"/>
</dbReference>